<accession>A0A397GS54</accession>
<sequence length="291" mass="34098">MCIFNQRINLDSQKISGFKKYVSEINLLASAIKYSLAHSKTIINIDNHITSAGCYTRFLKWLEELSKEQESLSKGLLFLAFDNEQRGQKNYLDRRFNTVTFHTVTSFVAFDINSQNKIQQINDPWLYNSLIKSQYEGLFDFSSQMQQEFNHELYNYLTEIIEQLCDKKLSTTNNIDALIENTLFNNSHKKYCSNFNEKIQFRLPTVTKLRKNQNIIEEINQLNKSTKLFSFKIHNFKNKIKSISVPRISIIQRLIADEGVCVSEIYISVPLNVNPNSILNLYKKSYYLKYT</sequence>
<evidence type="ECO:0000313" key="2">
    <source>
        <dbReference type="Proteomes" id="UP000266861"/>
    </source>
</evidence>
<proteinExistence type="predicted"/>
<dbReference type="AlphaFoldDB" id="A0A397GS54"/>
<dbReference type="EMBL" id="PQFF01000383">
    <property type="protein sequence ID" value="RHZ53881.1"/>
    <property type="molecule type" value="Genomic_DNA"/>
</dbReference>
<organism evidence="1 2">
    <name type="scientific">Diversispora epigaea</name>
    <dbReference type="NCBI Taxonomy" id="1348612"/>
    <lineage>
        <taxon>Eukaryota</taxon>
        <taxon>Fungi</taxon>
        <taxon>Fungi incertae sedis</taxon>
        <taxon>Mucoromycota</taxon>
        <taxon>Glomeromycotina</taxon>
        <taxon>Glomeromycetes</taxon>
        <taxon>Diversisporales</taxon>
        <taxon>Diversisporaceae</taxon>
        <taxon>Diversispora</taxon>
    </lineage>
</organism>
<name>A0A397GS54_9GLOM</name>
<keyword evidence="2" id="KW-1185">Reference proteome</keyword>
<protein>
    <submittedName>
        <fullName evidence="1">Uncharacterized protein</fullName>
    </submittedName>
</protein>
<dbReference type="OrthoDB" id="2448326at2759"/>
<evidence type="ECO:0000313" key="1">
    <source>
        <dbReference type="EMBL" id="RHZ53881.1"/>
    </source>
</evidence>
<dbReference type="Proteomes" id="UP000266861">
    <property type="component" value="Unassembled WGS sequence"/>
</dbReference>
<reference evidence="1 2" key="1">
    <citation type="submission" date="2018-08" db="EMBL/GenBank/DDBJ databases">
        <title>Genome and evolution of the arbuscular mycorrhizal fungus Diversispora epigaea (formerly Glomus versiforme) and its bacterial endosymbionts.</title>
        <authorList>
            <person name="Sun X."/>
            <person name="Fei Z."/>
            <person name="Harrison M."/>
        </authorList>
    </citation>
    <scope>NUCLEOTIDE SEQUENCE [LARGE SCALE GENOMIC DNA]</scope>
    <source>
        <strain evidence="1 2">IT104</strain>
    </source>
</reference>
<comment type="caution">
    <text evidence="1">The sequence shown here is derived from an EMBL/GenBank/DDBJ whole genome shotgun (WGS) entry which is preliminary data.</text>
</comment>
<gene>
    <name evidence="1" type="ORF">Glove_433g7</name>
</gene>